<dbReference type="RefSeq" id="WP_382384244.1">
    <property type="nucleotide sequence ID" value="NZ_JBHMEZ010000016.1"/>
</dbReference>
<reference evidence="2 3" key="1">
    <citation type="submission" date="2024-09" db="EMBL/GenBank/DDBJ databases">
        <authorList>
            <person name="Sun Q."/>
            <person name="Mori K."/>
        </authorList>
    </citation>
    <scope>NUCLEOTIDE SEQUENCE [LARGE SCALE GENOMIC DNA]</scope>
    <source>
        <strain evidence="2 3">CECT 8286</strain>
    </source>
</reference>
<feature type="non-terminal residue" evidence="2">
    <location>
        <position position="188"/>
    </location>
</feature>
<evidence type="ECO:0000313" key="2">
    <source>
        <dbReference type="EMBL" id="MFB9054603.1"/>
    </source>
</evidence>
<feature type="transmembrane region" description="Helical" evidence="1">
    <location>
        <begin position="18"/>
        <end position="35"/>
    </location>
</feature>
<protein>
    <submittedName>
        <fullName evidence="2">Uncharacterized protein</fullName>
    </submittedName>
</protein>
<accession>A0ABV5F571</accession>
<keyword evidence="1" id="KW-1133">Transmembrane helix</keyword>
<comment type="caution">
    <text evidence="2">The sequence shown here is derived from an EMBL/GenBank/DDBJ whole genome shotgun (WGS) entry which is preliminary data.</text>
</comment>
<dbReference type="EMBL" id="JBHMEZ010000016">
    <property type="protein sequence ID" value="MFB9054603.1"/>
    <property type="molecule type" value="Genomic_DNA"/>
</dbReference>
<evidence type="ECO:0000313" key="3">
    <source>
        <dbReference type="Proteomes" id="UP001589605"/>
    </source>
</evidence>
<dbReference type="Proteomes" id="UP001589605">
    <property type="component" value="Unassembled WGS sequence"/>
</dbReference>
<keyword evidence="1" id="KW-0472">Membrane</keyword>
<keyword evidence="1" id="KW-0812">Transmembrane</keyword>
<keyword evidence="3" id="KW-1185">Reference proteome</keyword>
<evidence type="ECO:0000256" key="1">
    <source>
        <dbReference type="SAM" id="Phobius"/>
    </source>
</evidence>
<sequence length="188" mass="22058">HLSETEKNIELNRKTSDLIAGILCSGFSIVGITIMDKSELISWVTIVFFGIGAILLLLRYFNPNSKLLPKQKDYNKKLSEEEFMELYNSNGIFTYEKNGFELKIEEKLTKVEWNEIEKLTAYKVDLFATDEIRLFLEAENGKQFEISESTEGWFQFNEKIKEQFPEINKTWEIDIAVPVFERKETEIY</sequence>
<proteinExistence type="predicted"/>
<name>A0ABV5F571_9FLAO</name>
<organism evidence="2 3">
    <name type="scientific">Formosa undariae</name>
    <dbReference type="NCBI Taxonomy" id="1325436"/>
    <lineage>
        <taxon>Bacteria</taxon>
        <taxon>Pseudomonadati</taxon>
        <taxon>Bacteroidota</taxon>
        <taxon>Flavobacteriia</taxon>
        <taxon>Flavobacteriales</taxon>
        <taxon>Flavobacteriaceae</taxon>
        <taxon>Formosa</taxon>
    </lineage>
</organism>
<feature type="transmembrane region" description="Helical" evidence="1">
    <location>
        <begin position="41"/>
        <end position="61"/>
    </location>
</feature>
<gene>
    <name evidence="2" type="ORF">ACFFVB_16045</name>
</gene>
<feature type="non-terminal residue" evidence="2">
    <location>
        <position position="1"/>
    </location>
</feature>